<keyword evidence="3 6" id="KW-1133">Transmembrane helix</keyword>
<accession>A0A1V6QBP6</accession>
<feature type="transmembrane region" description="Helical" evidence="6">
    <location>
        <begin position="681"/>
        <end position="698"/>
    </location>
</feature>
<dbReference type="GO" id="GO:0016020">
    <property type="term" value="C:membrane"/>
    <property type="evidence" value="ECO:0007669"/>
    <property type="project" value="UniProtKB-SubCell"/>
</dbReference>
<name>A0A1V6QBP6_9EURO</name>
<dbReference type="EMBL" id="MDYO01000088">
    <property type="protein sequence ID" value="OQD86432.1"/>
    <property type="molecule type" value="Genomic_DNA"/>
</dbReference>
<evidence type="ECO:0000256" key="1">
    <source>
        <dbReference type="ARBA" id="ARBA00004141"/>
    </source>
</evidence>
<dbReference type="PANTHER" id="PTHR37994:SF4">
    <property type="entry name" value="ER TRANSPORTER 6TM N-TERMINAL DOMAIN-CONTAINING PROTEIN-RELATED"/>
    <property type="match status" value="1"/>
</dbReference>
<feature type="domain" description="Putative ER transporter 6TM N-terminal" evidence="7">
    <location>
        <begin position="125"/>
        <end position="342"/>
    </location>
</feature>
<feature type="compositionally biased region" description="Basic and acidic residues" evidence="5">
    <location>
        <begin position="541"/>
        <end position="566"/>
    </location>
</feature>
<evidence type="ECO:0000259" key="7">
    <source>
        <dbReference type="Pfam" id="PF10337"/>
    </source>
</evidence>
<dbReference type="Proteomes" id="UP000191612">
    <property type="component" value="Unassembled WGS sequence"/>
</dbReference>
<evidence type="ECO:0000256" key="5">
    <source>
        <dbReference type="SAM" id="MobiDB-lite"/>
    </source>
</evidence>
<keyword evidence="2 6" id="KW-0812">Transmembrane</keyword>
<comment type="caution">
    <text evidence="9">The sequence shown here is derived from an EMBL/GenBank/DDBJ whole genome shotgun (WGS) entry which is preliminary data.</text>
</comment>
<feature type="transmembrane region" description="Helical" evidence="6">
    <location>
        <begin position="743"/>
        <end position="767"/>
    </location>
</feature>
<reference evidence="10" key="1">
    <citation type="journal article" date="2017" name="Nat. Microbiol.">
        <title>Global analysis of biosynthetic gene clusters reveals vast potential of secondary metabolite production in Penicillium species.</title>
        <authorList>
            <person name="Nielsen J.C."/>
            <person name="Grijseels S."/>
            <person name="Prigent S."/>
            <person name="Ji B."/>
            <person name="Dainat J."/>
            <person name="Nielsen K.F."/>
            <person name="Frisvad J.C."/>
            <person name="Workman M."/>
            <person name="Nielsen J."/>
        </authorList>
    </citation>
    <scope>NUCLEOTIDE SEQUENCE [LARGE SCALE GENOMIC DNA]</scope>
    <source>
        <strain evidence="10">IBT 29525</strain>
    </source>
</reference>
<feature type="transmembrane region" description="Helical" evidence="6">
    <location>
        <begin position="127"/>
        <end position="145"/>
    </location>
</feature>
<feature type="transmembrane region" description="Helical" evidence="6">
    <location>
        <begin position="86"/>
        <end position="107"/>
    </location>
</feature>
<evidence type="ECO:0000256" key="4">
    <source>
        <dbReference type="ARBA" id="ARBA00023136"/>
    </source>
</evidence>
<dbReference type="InterPro" id="IPR049453">
    <property type="entry name" value="Memb_transporter_dom"/>
</dbReference>
<feature type="transmembrane region" description="Helical" evidence="6">
    <location>
        <begin position="62"/>
        <end position="80"/>
    </location>
</feature>
<gene>
    <name evidence="9" type="ORF">PENSOL_c088G11022</name>
</gene>
<dbReference type="Pfam" id="PF13515">
    <property type="entry name" value="FUSC_2"/>
    <property type="match status" value="1"/>
</dbReference>
<evidence type="ECO:0000256" key="3">
    <source>
        <dbReference type="ARBA" id="ARBA00022989"/>
    </source>
</evidence>
<sequence length="1041" mass="116202">MAEKEPRPSRPEMISRLNPSIWWPKLELDSRTFLMMLKGALAPTITIAIYQSDSISNITTTIGYLSALMSVVAQGLMPRAKFIKIMFFNLASVCVSASLCCLAVLCAVKAREHNMPQDARDGYSSDACAVSAIWLIFMIWGGNLLRALKPMELQDPMVAFSIFASVTLTRAGMFTALSEGLEFVSRLLKGFMIGFAIATAVSLLILPITSRGNVFRDLTAYVVSVEGVLESQISFTEESSATGLFSGKGLLRRARTFISMHDVQKERETDLQSKQKRLQASMMKLNGLHSKLHADLFYSKDEIAWGKLSAEDLSCIATLCRSVLLPLSGMSMLPEILETIVKNEGARGDDVDDLDDPEGALKHTEIQKVVETLNERLVDSSELVKQGLHHFLLALELVKPKHLEKQKKKQRGGSDARDEEARGETLSPLQPDFSSRFEQELCKYYSRRKHLPEALASLEAFSTVKPSSSKTGHQRIAADPDVRQEFFLILYMGHLQDDLLNATLELVEFADSKIADGTMKHNRIILPKQKSIRSWFSLNSNKKDSDTEPDRRHASNVDPTHVHRDYPTAGFPDPEHLPPANIWEKGSTILRTISHVIKSDQSSFGFRVAAASLSVGILGFLHQTQDFFVRQRCIWAMIVIVIGMNPTSGQTMFGFVARIFATTIAMALSLVVWYIVDGKTAGVIVFLYVANVFGYYFWIKVPQYFGASVISIVTLNVIVGYELQVRKLGITRAESSGQPYYPIYLFGPYKLVAVATGCAISFFWVIFPYPITAKSQLRKLLGQSLFALAKFYSCMHATTELWLLGELGSIQDTLSPANKLQASRHKIFKEEMMLLTALRMHSHFSTYEPPIGGKFPKEIYDNIISEIQRILTSMFLMAHTTQSLEAHTTDSENSTTTSSAQDGSSSDNKWMAQLAEIALKSADFNSHRITSLLCHLSAAIMNGQPLPPFLSTPDSFPLARQAQRIDGELLSIRHMEDPAFSAFVSLEVLRSLVSFSLQDLLDNVRKLVGELNVDFHTRHTQRYAESSRLVTNSSRPEEDED</sequence>
<feature type="region of interest" description="Disordered" evidence="5">
    <location>
        <begin position="886"/>
        <end position="906"/>
    </location>
</feature>
<dbReference type="STRING" id="60172.A0A1V6QBP6"/>
<dbReference type="AlphaFoldDB" id="A0A1V6QBP6"/>
<dbReference type="InterPro" id="IPR018823">
    <property type="entry name" value="ArAE_2_N"/>
</dbReference>
<feature type="region of interest" description="Disordered" evidence="5">
    <location>
        <begin position="404"/>
        <end position="431"/>
    </location>
</feature>
<comment type="subcellular location">
    <subcellularLocation>
        <location evidence="1">Membrane</location>
        <topology evidence="1">Multi-pass membrane protein</topology>
    </subcellularLocation>
</comment>
<protein>
    <recommendedName>
        <fullName evidence="11">ER transporter 6TM N-terminal domain-containing protein</fullName>
    </recommendedName>
</protein>
<dbReference type="PANTHER" id="PTHR37994">
    <property type="entry name" value="ARAE_2_N DOMAIN-CONTAINING PROTEIN-RELATED"/>
    <property type="match status" value="1"/>
</dbReference>
<feature type="transmembrane region" description="Helical" evidence="6">
    <location>
        <begin position="704"/>
        <end position="723"/>
    </location>
</feature>
<keyword evidence="4 6" id="KW-0472">Membrane</keyword>
<feature type="region of interest" description="Disordered" evidence="5">
    <location>
        <begin position="539"/>
        <end position="577"/>
    </location>
</feature>
<feature type="domain" description="Integral membrane bound transporter" evidence="8">
    <location>
        <begin position="624"/>
        <end position="764"/>
    </location>
</feature>
<feature type="compositionally biased region" description="Basic and acidic residues" evidence="5">
    <location>
        <begin position="412"/>
        <end position="423"/>
    </location>
</feature>
<organism evidence="9 10">
    <name type="scientific">Penicillium solitum</name>
    <dbReference type="NCBI Taxonomy" id="60172"/>
    <lineage>
        <taxon>Eukaryota</taxon>
        <taxon>Fungi</taxon>
        <taxon>Dikarya</taxon>
        <taxon>Ascomycota</taxon>
        <taxon>Pezizomycotina</taxon>
        <taxon>Eurotiomycetes</taxon>
        <taxon>Eurotiomycetidae</taxon>
        <taxon>Eurotiales</taxon>
        <taxon>Aspergillaceae</taxon>
        <taxon>Penicillium</taxon>
    </lineage>
</organism>
<evidence type="ECO:0000256" key="2">
    <source>
        <dbReference type="ARBA" id="ARBA00022692"/>
    </source>
</evidence>
<proteinExistence type="predicted"/>
<evidence type="ECO:0008006" key="11">
    <source>
        <dbReference type="Google" id="ProtNLM"/>
    </source>
</evidence>
<evidence type="ECO:0000313" key="9">
    <source>
        <dbReference type="EMBL" id="OQD86432.1"/>
    </source>
</evidence>
<dbReference type="Pfam" id="PF10337">
    <property type="entry name" value="ArAE_2_N"/>
    <property type="match status" value="1"/>
</dbReference>
<evidence type="ECO:0000313" key="10">
    <source>
        <dbReference type="Proteomes" id="UP000191612"/>
    </source>
</evidence>
<feature type="transmembrane region" description="Helical" evidence="6">
    <location>
        <begin position="190"/>
        <end position="208"/>
    </location>
</feature>
<feature type="transmembrane region" description="Helical" evidence="6">
    <location>
        <begin position="655"/>
        <end position="676"/>
    </location>
</feature>
<evidence type="ECO:0000259" key="8">
    <source>
        <dbReference type="Pfam" id="PF13515"/>
    </source>
</evidence>
<evidence type="ECO:0000256" key="6">
    <source>
        <dbReference type="SAM" id="Phobius"/>
    </source>
</evidence>
<feature type="transmembrane region" description="Helical" evidence="6">
    <location>
        <begin position="157"/>
        <end position="178"/>
    </location>
</feature>
<keyword evidence="10" id="KW-1185">Reference proteome</keyword>